<evidence type="ECO:0000256" key="1">
    <source>
        <dbReference type="ARBA" id="ARBA00001936"/>
    </source>
</evidence>
<keyword evidence="5 20" id="KW-0548">Nucleotidyltransferase</keyword>
<feature type="binding site" evidence="18">
    <location>
        <position position="155"/>
    </location>
    <ligand>
        <name>substrate</name>
    </ligand>
</feature>
<dbReference type="PANTHER" id="PTHR30231">
    <property type="entry name" value="DNA POLYMERASE III SUBUNIT EPSILON"/>
    <property type="match status" value="1"/>
</dbReference>
<feature type="binding site" evidence="19">
    <location>
        <position position="7"/>
    </location>
    <ligand>
        <name>a divalent metal cation</name>
        <dbReference type="ChEBI" id="CHEBI:60240"/>
        <label>1</label>
        <note>catalytic</note>
    </ligand>
</feature>
<evidence type="ECO:0000256" key="15">
    <source>
        <dbReference type="ARBA" id="ARBA00026073"/>
    </source>
</evidence>
<evidence type="ECO:0000256" key="3">
    <source>
        <dbReference type="ARBA" id="ARBA00020352"/>
    </source>
</evidence>
<evidence type="ECO:0000256" key="5">
    <source>
        <dbReference type="ARBA" id="ARBA00022695"/>
    </source>
</evidence>
<keyword evidence="13 19" id="KW-0464">Manganese</keyword>
<keyword evidence="6 20" id="KW-0235">DNA replication</keyword>
<evidence type="ECO:0000256" key="8">
    <source>
        <dbReference type="ARBA" id="ARBA00022723"/>
    </source>
</evidence>
<dbReference type="Pfam" id="PF00929">
    <property type="entry name" value="RNase_T"/>
    <property type="match status" value="1"/>
</dbReference>
<feature type="binding site" evidence="18">
    <location>
        <position position="9"/>
    </location>
    <ligand>
        <name>substrate</name>
    </ligand>
</feature>
<dbReference type="InterPro" id="IPR036397">
    <property type="entry name" value="RNaseH_sf"/>
</dbReference>
<dbReference type="GO" id="GO:0045004">
    <property type="term" value="P:DNA replication proofreading"/>
    <property type="evidence" value="ECO:0007669"/>
    <property type="project" value="TreeGrafter"/>
</dbReference>
<evidence type="ECO:0000256" key="9">
    <source>
        <dbReference type="ARBA" id="ARBA00022801"/>
    </source>
</evidence>
<keyword evidence="7 20" id="KW-0540">Nuclease</keyword>
<evidence type="ECO:0000256" key="10">
    <source>
        <dbReference type="ARBA" id="ARBA00022839"/>
    </source>
</evidence>
<dbReference type="FunFam" id="3.30.420.10:FF:000012">
    <property type="entry name" value="DNA polymerase III subunit epsilon"/>
    <property type="match status" value="1"/>
</dbReference>
<dbReference type="EC" id="2.7.7.7" evidence="2 20"/>
<keyword evidence="10 20" id="KW-0269">Exonuclease</keyword>
<keyword evidence="12 20" id="KW-0239">DNA-directed DNA polymerase</keyword>
<dbReference type="GO" id="GO:0003887">
    <property type="term" value="F:DNA-directed DNA polymerase activity"/>
    <property type="evidence" value="ECO:0007669"/>
    <property type="project" value="UniProtKB-KW"/>
</dbReference>
<dbReference type="NCBIfam" id="NF004316">
    <property type="entry name" value="PRK05711.1"/>
    <property type="match status" value="1"/>
</dbReference>
<gene>
    <name evidence="20" type="primary">dnaQ</name>
    <name evidence="22" type="ORF">GGR08_000168</name>
</gene>
<evidence type="ECO:0000256" key="7">
    <source>
        <dbReference type="ARBA" id="ARBA00022722"/>
    </source>
</evidence>
<comment type="cofactor">
    <cofactor evidence="19">
        <name>Mg(2+)</name>
        <dbReference type="ChEBI" id="CHEBI:18420"/>
    </cofactor>
    <cofactor evidence="19">
        <name>Mn(2+)</name>
        <dbReference type="ChEBI" id="CHEBI:29035"/>
    </cofactor>
    <text evidence="19">Binds 2 divalent metal cations. Magnesium or manganese.</text>
</comment>
<dbReference type="SUPFAM" id="SSF53098">
    <property type="entry name" value="Ribonuclease H-like"/>
    <property type="match status" value="1"/>
</dbReference>
<dbReference type="InterPro" id="IPR013520">
    <property type="entry name" value="Ribonucl_H"/>
</dbReference>
<dbReference type="AlphaFoldDB" id="A0A840DZ79"/>
<evidence type="ECO:0000256" key="6">
    <source>
        <dbReference type="ARBA" id="ARBA00022705"/>
    </source>
</evidence>
<dbReference type="InterPro" id="IPR012337">
    <property type="entry name" value="RNaseH-like_sf"/>
</dbReference>
<evidence type="ECO:0000313" key="22">
    <source>
        <dbReference type="EMBL" id="MBB4075887.1"/>
    </source>
</evidence>
<keyword evidence="23" id="KW-1185">Reference proteome</keyword>
<dbReference type="GO" id="GO:0008408">
    <property type="term" value="F:3'-5' exonuclease activity"/>
    <property type="evidence" value="ECO:0007669"/>
    <property type="project" value="TreeGrafter"/>
</dbReference>
<reference evidence="22 23" key="1">
    <citation type="submission" date="2020-08" db="EMBL/GenBank/DDBJ databases">
        <title>Genomic Encyclopedia of Type Strains, Phase IV (KMG-IV): sequencing the most valuable type-strain genomes for metagenomic binning, comparative biology and taxonomic classification.</title>
        <authorList>
            <person name="Goeker M."/>
        </authorList>
    </citation>
    <scope>NUCLEOTIDE SEQUENCE [LARGE SCALE GENOMIC DNA]</scope>
    <source>
        <strain evidence="22 23">DSM 100694</strain>
    </source>
</reference>
<keyword evidence="9 20" id="KW-0378">Hydrolase</keyword>
<keyword evidence="4 20" id="KW-0808">Transferase</keyword>
<proteinExistence type="predicted"/>
<comment type="subunit">
    <text evidence="15 20">DNA polymerase III contains a core (composed of alpha, epsilon and theta chains) that associates with a tau subunit. This core dimerizes to form the POLIII' complex. PolIII' associates with the gamma complex (composed of gamma, delta, delta', psi and chi chains) and with the beta chain to form the complete DNA polymerase III complex.</text>
</comment>
<dbReference type="Gene3D" id="3.30.420.10">
    <property type="entry name" value="Ribonuclease H-like superfamily/Ribonuclease H"/>
    <property type="match status" value="1"/>
</dbReference>
<keyword evidence="8 19" id="KW-0479">Metal-binding</keyword>
<feature type="binding site" evidence="18">
    <location>
        <position position="57"/>
    </location>
    <ligand>
        <name>substrate</name>
    </ligand>
</feature>
<feature type="binding site" evidence="18">
    <location>
        <position position="7"/>
    </location>
    <ligand>
        <name>substrate</name>
    </ligand>
</feature>
<feature type="binding site" evidence="19">
    <location>
        <position position="9"/>
    </location>
    <ligand>
        <name>a divalent metal cation</name>
        <dbReference type="ChEBI" id="CHEBI:60240"/>
        <label>1</label>
        <note>catalytic</note>
    </ligand>
</feature>
<protein>
    <recommendedName>
        <fullName evidence="3 20">DNA polymerase III subunit epsilon</fullName>
        <ecNumber evidence="2 20">2.7.7.7</ecNumber>
    </recommendedName>
</protein>
<evidence type="ECO:0000256" key="4">
    <source>
        <dbReference type="ARBA" id="ARBA00022679"/>
    </source>
</evidence>
<feature type="binding site" evidence="19">
    <location>
        <position position="155"/>
    </location>
    <ligand>
        <name>a divalent metal cation</name>
        <dbReference type="ChEBI" id="CHEBI:60240"/>
        <label>1</label>
        <note>catalytic</note>
    </ligand>
</feature>
<comment type="function">
    <text evidence="14 20">DNA polymerase III is a complex, multichain enzyme responsible for most of the replicative synthesis in bacteria. The epsilon subunit contain the editing function and is a proofreading 3'-5' exonuclease.</text>
</comment>
<dbReference type="GO" id="GO:0046872">
    <property type="term" value="F:metal ion binding"/>
    <property type="evidence" value="ECO:0007669"/>
    <property type="project" value="UniProtKB-KW"/>
</dbReference>
<dbReference type="SMART" id="SM00479">
    <property type="entry name" value="EXOIII"/>
    <property type="match status" value="1"/>
</dbReference>
<evidence type="ECO:0000256" key="17">
    <source>
        <dbReference type="PIRSR" id="PIRSR606309-1"/>
    </source>
</evidence>
<evidence type="ECO:0000256" key="11">
    <source>
        <dbReference type="ARBA" id="ARBA00022842"/>
    </source>
</evidence>
<accession>A0A840DZ79</accession>
<evidence type="ECO:0000256" key="13">
    <source>
        <dbReference type="ARBA" id="ARBA00023211"/>
    </source>
</evidence>
<evidence type="ECO:0000256" key="20">
    <source>
        <dbReference type="RuleBase" id="RU364087"/>
    </source>
</evidence>
<comment type="catalytic activity">
    <reaction evidence="16 20">
        <text>DNA(n) + a 2'-deoxyribonucleoside 5'-triphosphate = DNA(n+1) + diphosphate</text>
        <dbReference type="Rhea" id="RHEA:22508"/>
        <dbReference type="Rhea" id="RHEA-COMP:17339"/>
        <dbReference type="Rhea" id="RHEA-COMP:17340"/>
        <dbReference type="ChEBI" id="CHEBI:33019"/>
        <dbReference type="ChEBI" id="CHEBI:61560"/>
        <dbReference type="ChEBI" id="CHEBI:173112"/>
        <dbReference type="EC" id="2.7.7.7"/>
    </reaction>
</comment>
<evidence type="ECO:0000313" key="23">
    <source>
        <dbReference type="Proteomes" id="UP000585970"/>
    </source>
</evidence>
<name>A0A840DZ79_9HYPH</name>
<dbReference type="GO" id="GO:0005829">
    <property type="term" value="C:cytosol"/>
    <property type="evidence" value="ECO:0007669"/>
    <property type="project" value="TreeGrafter"/>
</dbReference>
<evidence type="ECO:0000259" key="21">
    <source>
        <dbReference type="SMART" id="SM00479"/>
    </source>
</evidence>
<evidence type="ECO:0000256" key="19">
    <source>
        <dbReference type="PIRSR" id="PIRSR606309-3"/>
    </source>
</evidence>
<dbReference type="Proteomes" id="UP000585970">
    <property type="component" value="Unassembled WGS sequence"/>
</dbReference>
<dbReference type="EMBL" id="JACIFE010000001">
    <property type="protein sequence ID" value="MBB4075887.1"/>
    <property type="molecule type" value="Genomic_DNA"/>
</dbReference>
<dbReference type="CDD" id="cd06131">
    <property type="entry name" value="DNA_pol_III_epsilon_Ecoli_like"/>
    <property type="match status" value="1"/>
</dbReference>
<comment type="cofactor">
    <cofactor evidence="1 20">
        <name>Mn(2+)</name>
        <dbReference type="ChEBI" id="CHEBI:29035"/>
    </cofactor>
</comment>
<evidence type="ECO:0000256" key="16">
    <source>
        <dbReference type="ARBA" id="ARBA00049244"/>
    </source>
</evidence>
<dbReference type="RefSeq" id="WP_183193516.1">
    <property type="nucleotide sequence ID" value="NZ_JACIFE010000001.1"/>
</dbReference>
<feature type="active site" description="Proton acceptor" evidence="17">
    <location>
        <position position="150"/>
    </location>
</feature>
<evidence type="ECO:0000256" key="14">
    <source>
        <dbReference type="ARBA" id="ARBA00025483"/>
    </source>
</evidence>
<evidence type="ECO:0000256" key="2">
    <source>
        <dbReference type="ARBA" id="ARBA00012417"/>
    </source>
</evidence>
<dbReference type="GO" id="GO:0003677">
    <property type="term" value="F:DNA binding"/>
    <property type="evidence" value="ECO:0007669"/>
    <property type="project" value="InterPro"/>
</dbReference>
<feature type="domain" description="Exonuclease" evidence="21">
    <location>
        <begin position="2"/>
        <end position="172"/>
    </location>
</feature>
<dbReference type="NCBIfam" id="TIGR00573">
    <property type="entry name" value="dnaq"/>
    <property type="match status" value="1"/>
</dbReference>
<comment type="caution">
    <text evidence="22">The sequence shown here is derived from an EMBL/GenBank/DDBJ whole genome shotgun (WGS) entry which is preliminary data.</text>
</comment>
<evidence type="ECO:0000256" key="18">
    <source>
        <dbReference type="PIRSR" id="PIRSR606309-2"/>
    </source>
</evidence>
<dbReference type="PANTHER" id="PTHR30231:SF41">
    <property type="entry name" value="DNA POLYMERASE III SUBUNIT EPSILON"/>
    <property type="match status" value="1"/>
</dbReference>
<keyword evidence="11 19" id="KW-0460">Magnesium</keyword>
<organism evidence="22 23">
    <name type="scientific">Bartonella fuyuanensis</name>
    <dbReference type="NCBI Taxonomy" id="1460968"/>
    <lineage>
        <taxon>Bacteria</taxon>
        <taxon>Pseudomonadati</taxon>
        <taxon>Pseudomonadota</taxon>
        <taxon>Alphaproteobacteria</taxon>
        <taxon>Hyphomicrobiales</taxon>
        <taxon>Bartonellaceae</taxon>
        <taxon>Bartonella</taxon>
    </lineage>
</organism>
<evidence type="ECO:0000256" key="12">
    <source>
        <dbReference type="ARBA" id="ARBA00022932"/>
    </source>
</evidence>
<dbReference type="InterPro" id="IPR006054">
    <property type="entry name" value="DnaQ"/>
</dbReference>
<sequence length="236" mass="26881">MREIIFDTETTGLDKEKDRIIEIGCVEMVDRYLTGRQFHVYLNPQGVIIPDEVAAIHGLTNERLKNEKSFSDIVDEFLEFIKGATMVAHNASFDIGFINAELKRVNRPLISIDNILDTLAIARRKFPMGPNSLDILCKRFGIDNSHRVLHGALLDAEILADVYIELIGGKQGVLGFDNRKSIDEQYIQSNKDTSYAVKFRPQALPSRLSVQEKRLHADFVNKIGKKALWNNYKVYE</sequence>
<feature type="binding site" evidence="18">
    <location>
        <position position="52"/>
    </location>
    <ligand>
        <name>substrate</name>
    </ligand>
</feature>
<dbReference type="NCBIfam" id="TIGR01406">
    <property type="entry name" value="dnaQ_proteo"/>
    <property type="match status" value="1"/>
</dbReference>
<dbReference type="InterPro" id="IPR006309">
    <property type="entry name" value="DnaQ_proteo"/>
</dbReference>